<dbReference type="RefSeq" id="WP_317831390.1">
    <property type="nucleotide sequence ID" value="NZ_CP136920.1"/>
</dbReference>
<feature type="binding site" evidence="7">
    <location>
        <position position="86"/>
    </location>
    <ligand>
        <name>[2Fe-2S] cluster</name>
        <dbReference type="ChEBI" id="CHEBI:190135"/>
    </ligand>
</feature>
<dbReference type="PANTHER" id="PTHR10371:SF3">
    <property type="entry name" value="NADH DEHYDROGENASE [UBIQUINONE] FLAVOPROTEIN 2, MITOCHONDRIAL"/>
    <property type="match status" value="1"/>
</dbReference>
<sequence>MNLSAETLEKIDATIAQFPQKRSATLPILHLIQEELGHLSLETQEWVAEKLGVQPIQIREVVTFYPMYREEPIGKVHVKVCRTLSCALSGAYKTCEKLEEKLNCKRGKTSADGNYTIEFVECIACCGSAPVVQVDDKLYENVKPEGAEELAEEIKKMAAAEATNAAETPQPQTPAYFG</sequence>
<evidence type="ECO:0000256" key="5">
    <source>
        <dbReference type="ARBA" id="ARBA00023014"/>
    </source>
</evidence>
<dbReference type="AlphaFoldDB" id="A0AAQ3L4Z6"/>
<gene>
    <name evidence="8" type="ORF">RZN69_12715</name>
</gene>
<comment type="cofactor">
    <cofactor evidence="7">
        <name>[2Fe-2S] cluster</name>
        <dbReference type="ChEBI" id="CHEBI:190135"/>
    </cofactor>
    <text evidence="7">Binds 1 [2Fe-2S] cluster.</text>
</comment>
<evidence type="ECO:0000256" key="4">
    <source>
        <dbReference type="ARBA" id="ARBA00023004"/>
    </source>
</evidence>
<dbReference type="Gene3D" id="3.40.30.10">
    <property type="entry name" value="Glutaredoxin"/>
    <property type="match status" value="1"/>
</dbReference>
<keyword evidence="5 7" id="KW-0411">Iron-sulfur</keyword>
<evidence type="ECO:0000313" key="9">
    <source>
        <dbReference type="Proteomes" id="UP001304300"/>
    </source>
</evidence>
<dbReference type="Proteomes" id="UP001304300">
    <property type="component" value="Chromosome"/>
</dbReference>
<dbReference type="SUPFAM" id="SSF52833">
    <property type="entry name" value="Thioredoxin-like"/>
    <property type="match status" value="1"/>
</dbReference>
<accession>A0AAQ3L4Z6</accession>
<protein>
    <submittedName>
        <fullName evidence="8">NAD(P)H-dependent oxidoreductase subunit E</fullName>
    </submittedName>
</protein>
<dbReference type="EMBL" id="CP136920">
    <property type="protein sequence ID" value="WOO39479.1"/>
    <property type="molecule type" value="Genomic_DNA"/>
</dbReference>
<comment type="similarity">
    <text evidence="1">Belongs to the complex I 24 kDa subunit family.</text>
</comment>
<dbReference type="GO" id="GO:0003954">
    <property type="term" value="F:NADH dehydrogenase activity"/>
    <property type="evidence" value="ECO:0007669"/>
    <property type="project" value="TreeGrafter"/>
</dbReference>
<evidence type="ECO:0000256" key="7">
    <source>
        <dbReference type="PIRSR" id="PIRSR000216-1"/>
    </source>
</evidence>
<evidence type="ECO:0000256" key="2">
    <source>
        <dbReference type="ARBA" id="ARBA00022714"/>
    </source>
</evidence>
<dbReference type="PANTHER" id="PTHR10371">
    <property type="entry name" value="NADH DEHYDROGENASE UBIQUINONE FLAVOPROTEIN 2, MITOCHONDRIAL"/>
    <property type="match status" value="1"/>
</dbReference>
<dbReference type="Gene3D" id="1.10.10.1590">
    <property type="entry name" value="NADH-quinone oxidoreductase subunit E"/>
    <property type="match status" value="1"/>
</dbReference>
<dbReference type="GO" id="GO:0051537">
    <property type="term" value="F:2 iron, 2 sulfur cluster binding"/>
    <property type="evidence" value="ECO:0007669"/>
    <property type="project" value="UniProtKB-KW"/>
</dbReference>
<name>A0AAQ3L4Z6_9BACT</name>
<comment type="cofactor">
    <cofactor evidence="6">
        <name>[2Fe-2S] cluster</name>
        <dbReference type="ChEBI" id="CHEBI:190135"/>
    </cofactor>
</comment>
<organism evidence="8 9">
    <name type="scientific">Rubellicoccus peritrichatus</name>
    <dbReference type="NCBI Taxonomy" id="3080537"/>
    <lineage>
        <taxon>Bacteria</taxon>
        <taxon>Pseudomonadati</taxon>
        <taxon>Verrucomicrobiota</taxon>
        <taxon>Opitutia</taxon>
        <taxon>Puniceicoccales</taxon>
        <taxon>Cerasicoccaceae</taxon>
        <taxon>Rubellicoccus</taxon>
    </lineage>
</organism>
<reference evidence="8 9" key="1">
    <citation type="submission" date="2023-10" db="EMBL/GenBank/DDBJ databases">
        <title>Rubellicoccus peritrichatus gen. nov., sp. nov., isolated from an algae of coral reef tank.</title>
        <authorList>
            <person name="Luo J."/>
        </authorList>
    </citation>
    <scope>NUCLEOTIDE SEQUENCE [LARGE SCALE GENOMIC DNA]</scope>
    <source>
        <strain evidence="8 9">CR14</strain>
    </source>
</reference>
<keyword evidence="4 7" id="KW-0408">Iron</keyword>
<dbReference type="FunFam" id="1.10.10.1590:FF:000001">
    <property type="entry name" value="NADH-quinone oxidoreductase subunit E"/>
    <property type="match status" value="1"/>
</dbReference>
<evidence type="ECO:0000256" key="6">
    <source>
        <dbReference type="ARBA" id="ARBA00034078"/>
    </source>
</evidence>
<dbReference type="InterPro" id="IPR002023">
    <property type="entry name" value="NuoE-like"/>
</dbReference>
<evidence type="ECO:0000313" key="8">
    <source>
        <dbReference type="EMBL" id="WOO39479.1"/>
    </source>
</evidence>
<dbReference type="KEGG" id="puo:RZN69_12715"/>
<dbReference type="CDD" id="cd03064">
    <property type="entry name" value="TRX_Fd_NuoE"/>
    <property type="match status" value="1"/>
</dbReference>
<dbReference type="PIRSF" id="PIRSF000216">
    <property type="entry name" value="NADH_DH_24kDa"/>
    <property type="match status" value="1"/>
</dbReference>
<keyword evidence="2 7" id="KW-0001">2Fe-2S</keyword>
<dbReference type="NCBIfam" id="TIGR01958">
    <property type="entry name" value="nuoE_fam"/>
    <property type="match status" value="1"/>
</dbReference>
<proteinExistence type="inferred from homology"/>
<feature type="binding site" evidence="7">
    <location>
        <position position="122"/>
    </location>
    <ligand>
        <name>[2Fe-2S] cluster</name>
        <dbReference type="ChEBI" id="CHEBI:190135"/>
    </ligand>
</feature>
<keyword evidence="9" id="KW-1185">Reference proteome</keyword>
<dbReference type="Pfam" id="PF01257">
    <property type="entry name" value="2Fe-2S_thioredx"/>
    <property type="match status" value="1"/>
</dbReference>
<evidence type="ECO:0000256" key="3">
    <source>
        <dbReference type="ARBA" id="ARBA00022723"/>
    </source>
</evidence>
<keyword evidence="3 7" id="KW-0479">Metal-binding</keyword>
<feature type="binding site" evidence="7">
    <location>
        <position position="126"/>
    </location>
    <ligand>
        <name>[2Fe-2S] cluster</name>
        <dbReference type="ChEBI" id="CHEBI:190135"/>
    </ligand>
</feature>
<dbReference type="InterPro" id="IPR036249">
    <property type="entry name" value="Thioredoxin-like_sf"/>
</dbReference>
<dbReference type="InterPro" id="IPR041921">
    <property type="entry name" value="NuoE_N"/>
</dbReference>
<feature type="binding site" evidence="7">
    <location>
        <position position="81"/>
    </location>
    <ligand>
        <name>[2Fe-2S] cluster</name>
        <dbReference type="ChEBI" id="CHEBI:190135"/>
    </ligand>
</feature>
<dbReference type="InterPro" id="IPR042128">
    <property type="entry name" value="NuoE_dom"/>
</dbReference>
<evidence type="ECO:0000256" key="1">
    <source>
        <dbReference type="ARBA" id="ARBA00010643"/>
    </source>
</evidence>
<dbReference type="GO" id="GO:0046872">
    <property type="term" value="F:metal ion binding"/>
    <property type="evidence" value="ECO:0007669"/>
    <property type="project" value="UniProtKB-KW"/>
</dbReference>